<dbReference type="GO" id="GO:0051301">
    <property type="term" value="P:cell division"/>
    <property type="evidence" value="ECO:0007669"/>
    <property type="project" value="UniProtKB-KW"/>
</dbReference>
<comment type="catalytic activity">
    <reaction evidence="1 12 13">
        <text>[protein]-peptidylproline (omega=180) = [protein]-peptidylproline (omega=0)</text>
        <dbReference type="Rhea" id="RHEA:16237"/>
        <dbReference type="Rhea" id="RHEA-COMP:10747"/>
        <dbReference type="Rhea" id="RHEA-COMP:10748"/>
        <dbReference type="ChEBI" id="CHEBI:83833"/>
        <dbReference type="ChEBI" id="CHEBI:83834"/>
        <dbReference type="EC" id="5.2.1.8"/>
    </reaction>
</comment>
<sequence length="426" mass="48589">MKAKMEKIEKNLVKLEVTVEAEKFDEAIKKAYKKNVKSFNVPGFRKGKVPINIVKKYYGIGVLLEDAINFAIDSSYGKVLDENDIKPVDYPKIDIVTAEEGKDFVYTAEVTVYPEVQLGEYKGLKVERPTYPVNDEDVENRLKEMQEKNARIESKEDGEIAKGDIAVIDFKGFIDDVAFEGGEGKDYSLEIGSGTFIDNFEDQLIGAKVGDKVDVNVTFPENYGREDLNNKKARFEVLVKDIKVKELPALDDEFASEASEFETLAELKEDIKSNLEKNNKAREEREFEDAVIKAVVENATIDVPEVMVEKEIDSMLKDLEQRLQYQGLNLEQYYQFTGSDEAKTRDFMRENALNKVKTDLVLQEIIKAENIEATEEELKERAKEVAEMYSAANDEKMIDLLIKNQKSALEYDVKIQKTLKLLVENN</sequence>
<dbReference type="InterPro" id="IPR036611">
    <property type="entry name" value="Trigger_fac_ribosome-bd_sf"/>
</dbReference>
<dbReference type="Pfam" id="PF00254">
    <property type="entry name" value="FKBP_C"/>
    <property type="match status" value="1"/>
</dbReference>
<dbReference type="GO" id="GO:0044183">
    <property type="term" value="F:protein folding chaperone"/>
    <property type="evidence" value="ECO:0007669"/>
    <property type="project" value="TreeGrafter"/>
</dbReference>
<dbReference type="GO" id="GO:0051083">
    <property type="term" value="P:'de novo' cotranslational protein folding"/>
    <property type="evidence" value="ECO:0007669"/>
    <property type="project" value="TreeGrafter"/>
</dbReference>
<dbReference type="SUPFAM" id="SSF102735">
    <property type="entry name" value="Trigger factor ribosome-binding domain"/>
    <property type="match status" value="1"/>
</dbReference>
<dbReference type="GO" id="GO:0043335">
    <property type="term" value="P:protein unfolding"/>
    <property type="evidence" value="ECO:0007669"/>
    <property type="project" value="TreeGrafter"/>
</dbReference>
<evidence type="ECO:0000256" key="12">
    <source>
        <dbReference type="HAMAP-Rule" id="MF_00303"/>
    </source>
</evidence>
<evidence type="ECO:0000256" key="9">
    <source>
        <dbReference type="ARBA" id="ARBA00023306"/>
    </source>
</evidence>
<evidence type="ECO:0000256" key="5">
    <source>
        <dbReference type="ARBA" id="ARBA00022618"/>
    </source>
</evidence>
<evidence type="ECO:0000313" key="18">
    <source>
        <dbReference type="Proteomes" id="UP000264883"/>
    </source>
</evidence>
<keyword evidence="8 12" id="KW-0413">Isomerase</keyword>
<evidence type="ECO:0000256" key="13">
    <source>
        <dbReference type="PROSITE-ProRule" id="PRU00277"/>
    </source>
</evidence>
<evidence type="ECO:0000256" key="11">
    <source>
        <dbReference type="ARBA" id="ARBA00029986"/>
    </source>
</evidence>
<dbReference type="FunFam" id="3.10.50.40:FF:000001">
    <property type="entry name" value="Trigger factor"/>
    <property type="match status" value="1"/>
</dbReference>
<dbReference type="PROSITE" id="PS50059">
    <property type="entry name" value="FKBP_PPIASE"/>
    <property type="match status" value="1"/>
</dbReference>
<dbReference type="SUPFAM" id="SSF109998">
    <property type="entry name" value="Triger factor/SurA peptide-binding domain-like"/>
    <property type="match status" value="1"/>
</dbReference>
<evidence type="ECO:0000256" key="10">
    <source>
        <dbReference type="ARBA" id="ARBA00024849"/>
    </source>
</evidence>
<dbReference type="PANTHER" id="PTHR30560">
    <property type="entry name" value="TRIGGER FACTOR CHAPERONE AND PEPTIDYL-PROLYL CIS/TRANS ISOMERASE"/>
    <property type="match status" value="1"/>
</dbReference>
<evidence type="ECO:0000256" key="8">
    <source>
        <dbReference type="ARBA" id="ARBA00023235"/>
    </source>
</evidence>
<comment type="domain">
    <text evidence="12">Consists of 3 domains; the N-terminus binds the ribosome, the middle domain has PPIase activity, while the C-terminus has intrinsic chaperone activity on its own.</text>
</comment>
<dbReference type="KEGG" id="cia:BEN51_09890"/>
<dbReference type="Gene3D" id="3.10.50.40">
    <property type="match status" value="1"/>
</dbReference>
<dbReference type="GO" id="GO:0043022">
    <property type="term" value="F:ribosome binding"/>
    <property type="evidence" value="ECO:0007669"/>
    <property type="project" value="TreeGrafter"/>
</dbReference>
<evidence type="ECO:0000256" key="15">
    <source>
        <dbReference type="SAM" id="Coils"/>
    </source>
</evidence>
<evidence type="ECO:0000256" key="1">
    <source>
        <dbReference type="ARBA" id="ARBA00000971"/>
    </source>
</evidence>
<organism evidence="17 18">
    <name type="scientific">Clostridium isatidis</name>
    <dbReference type="NCBI Taxonomy" id="182773"/>
    <lineage>
        <taxon>Bacteria</taxon>
        <taxon>Bacillati</taxon>
        <taxon>Bacillota</taxon>
        <taxon>Clostridia</taxon>
        <taxon>Eubacteriales</taxon>
        <taxon>Clostridiaceae</taxon>
        <taxon>Clostridium</taxon>
    </lineage>
</organism>
<dbReference type="HAMAP" id="MF_00303">
    <property type="entry name" value="Trigger_factor_Tig"/>
    <property type="match status" value="1"/>
</dbReference>
<dbReference type="EC" id="5.2.1.8" evidence="3 12"/>
<keyword evidence="18" id="KW-1185">Reference proteome</keyword>
<dbReference type="PIRSF" id="PIRSF003095">
    <property type="entry name" value="Trigger_factor"/>
    <property type="match status" value="1"/>
</dbReference>
<dbReference type="SUPFAM" id="SSF54534">
    <property type="entry name" value="FKBP-like"/>
    <property type="match status" value="1"/>
</dbReference>
<name>A0A343JE24_9CLOT</name>
<dbReference type="InterPro" id="IPR001179">
    <property type="entry name" value="PPIase_FKBP_dom"/>
</dbReference>
<dbReference type="PANTHER" id="PTHR30560:SF3">
    <property type="entry name" value="TRIGGER FACTOR-LIKE PROTEIN TIG, CHLOROPLASTIC"/>
    <property type="match status" value="1"/>
</dbReference>
<comment type="subcellular location">
    <subcellularLocation>
        <location evidence="12">Cytoplasm</location>
    </subcellularLocation>
    <text evidence="12">About half TF is bound to the ribosome near the polypeptide exit tunnel while the other half is free in the cytoplasm.</text>
</comment>
<dbReference type="GO" id="GO:0005737">
    <property type="term" value="C:cytoplasm"/>
    <property type="evidence" value="ECO:0007669"/>
    <property type="project" value="UniProtKB-SubCell"/>
</dbReference>
<dbReference type="InterPro" id="IPR005215">
    <property type="entry name" value="Trig_fac"/>
</dbReference>
<dbReference type="InterPro" id="IPR008881">
    <property type="entry name" value="Trigger_fac_ribosome-bd_bac"/>
</dbReference>
<reference evidence="17 18" key="1">
    <citation type="submission" date="2016-08" db="EMBL/GenBank/DDBJ databases">
        <title>Complete Genome Sequence Of The Indigo Reducing Clostridium isatidis DSM15098.</title>
        <authorList>
            <person name="Little G.T."/>
            <person name="Minton N.P."/>
        </authorList>
    </citation>
    <scope>NUCLEOTIDE SEQUENCE [LARGE SCALE GENOMIC DNA]</scope>
    <source>
        <strain evidence="17 18">DSM 15098</strain>
    </source>
</reference>
<accession>A0A343JE24</accession>
<keyword evidence="6 12" id="KW-0697">Rotamase</keyword>
<evidence type="ECO:0000256" key="6">
    <source>
        <dbReference type="ARBA" id="ARBA00023110"/>
    </source>
</evidence>
<gene>
    <name evidence="12" type="primary">tig</name>
    <name evidence="17" type="ORF">BEN51_09890</name>
</gene>
<feature type="domain" description="PPIase FKBP-type" evidence="16">
    <location>
        <begin position="163"/>
        <end position="248"/>
    </location>
</feature>
<protein>
    <recommendedName>
        <fullName evidence="4 12">Trigger factor</fullName>
        <shortName evidence="12">TF</shortName>
        <ecNumber evidence="3 12">5.2.1.8</ecNumber>
    </recommendedName>
    <alternativeName>
        <fullName evidence="11 12">PPIase</fullName>
    </alternativeName>
</protein>
<dbReference type="NCBIfam" id="TIGR00115">
    <property type="entry name" value="tig"/>
    <property type="match status" value="1"/>
</dbReference>
<keyword evidence="7 12" id="KW-0143">Chaperone</keyword>
<evidence type="ECO:0000256" key="7">
    <source>
        <dbReference type="ARBA" id="ARBA00023186"/>
    </source>
</evidence>
<dbReference type="Gene3D" id="3.30.70.1050">
    <property type="entry name" value="Trigger factor ribosome-binding domain"/>
    <property type="match status" value="1"/>
</dbReference>
<keyword evidence="9 12" id="KW-0131">Cell cycle</keyword>
<dbReference type="InterPro" id="IPR046357">
    <property type="entry name" value="PPIase_dom_sf"/>
</dbReference>
<evidence type="ECO:0000256" key="4">
    <source>
        <dbReference type="ARBA" id="ARBA00016902"/>
    </source>
</evidence>
<comment type="similarity">
    <text evidence="2 12 14">Belongs to the FKBP-type PPIase family. Tig subfamily.</text>
</comment>
<evidence type="ECO:0000256" key="14">
    <source>
        <dbReference type="RuleBase" id="RU003914"/>
    </source>
</evidence>
<evidence type="ECO:0000259" key="16">
    <source>
        <dbReference type="PROSITE" id="PS50059"/>
    </source>
</evidence>
<keyword evidence="12" id="KW-0963">Cytoplasm</keyword>
<evidence type="ECO:0000256" key="2">
    <source>
        <dbReference type="ARBA" id="ARBA00005464"/>
    </source>
</evidence>
<dbReference type="InterPro" id="IPR008880">
    <property type="entry name" value="Trigger_fac_C"/>
</dbReference>
<dbReference type="Pfam" id="PF05697">
    <property type="entry name" value="Trigger_N"/>
    <property type="match status" value="1"/>
</dbReference>
<dbReference type="Pfam" id="PF05698">
    <property type="entry name" value="Trigger_C"/>
    <property type="match status" value="1"/>
</dbReference>
<proteinExistence type="inferred from homology"/>
<evidence type="ECO:0000256" key="3">
    <source>
        <dbReference type="ARBA" id="ARBA00013194"/>
    </source>
</evidence>
<keyword evidence="5 12" id="KW-0132">Cell division</keyword>
<dbReference type="Proteomes" id="UP000264883">
    <property type="component" value="Chromosome"/>
</dbReference>
<dbReference type="GO" id="GO:0003755">
    <property type="term" value="F:peptidyl-prolyl cis-trans isomerase activity"/>
    <property type="evidence" value="ECO:0007669"/>
    <property type="project" value="UniProtKB-UniRule"/>
</dbReference>
<dbReference type="InterPro" id="IPR027304">
    <property type="entry name" value="Trigger_fact/SurA_dom_sf"/>
</dbReference>
<comment type="function">
    <text evidence="10 12">Involved in protein export. Acts as a chaperone by maintaining the newly synthesized protein in an open conformation. Functions as a peptidyl-prolyl cis-trans isomerase.</text>
</comment>
<dbReference type="OrthoDB" id="9767721at2"/>
<evidence type="ECO:0000313" key="17">
    <source>
        <dbReference type="EMBL" id="ASW43782.1"/>
    </source>
</evidence>
<dbReference type="GO" id="GO:0015031">
    <property type="term" value="P:protein transport"/>
    <property type="evidence" value="ECO:0007669"/>
    <property type="project" value="UniProtKB-UniRule"/>
</dbReference>
<feature type="coiled-coil region" evidence="15">
    <location>
        <begin position="368"/>
        <end position="395"/>
    </location>
</feature>
<keyword evidence="15" id="KW-0175">Coiled coil</keyword>
<dbReference type="AlphaFoldDB" id="A0A343JE24"/>
<dbReference type="InterPro" id="IPR037041">
    <property type="entry name" value="Trigger_fac_C_sf"/>
</dbReference>
<dbReference type="RefSeq" id="WP_119865916.1">
    <property type="nucleotide sequence ID" value="NZ_CP016786.1"/>
</dbReference>
<dbReference type="EMBL" id="CP016786">
    <property type="protein sequence ID" value="ASW43782.1"/>
    <property type="molecule type" value="Genomic_DNA"/>
</dbReference>
<dbReference type="Gene3D" id="1.10.3120.10">
    <property type="entry name" value="Trigger factor, C-terminal domain"/>
    <property type="match status" value="1"/>
</dbReference>